<dbReference type="EC" id="3.4.24.70" evidence="8"/>
<dbReference type="GO" id="GO:0006508">
    <property type="term" value="P:proteolysis"/>
    <property type="evidence" value="ECO:0007669"/>
    <property type="project" value="UniProtKB-KW"/>
</dbReference>
<feature type="domain" description="Peptidase M3A/M3B catalytic" evidence="10">
    <location>
        <begin position="237"/>
        <end position="698"/>
    </location>
</feature>
<sequence>MLNPLTRCVQEYALPPFAQLRPDDYAPALRTAMEELATDLEAIEEDLADPGADISWESLMDRLEIIDDPLDRLWGVVTHMSMVANVPELRTVQAELEPEVLAVQGKRAQSVVIYKAMVALRDSSDWNLLTPEQQRILHRSIQTATLTGVHLVGTNKARFNAIHKRLLELKTATMNNVFDASKAYSHWIYDKQQLDGVPHSTLSHMALNAAQSGHRDATAEKGPWKVSLEASVYQSILKHCSNRHLRQYLYLANNTKASVHPFDNQPHVVEMLRLRQEQAHLLGFPTYADLCVADKMAPSVDAVTALLEELRVQCFPIAQAERRQLETYAAAHNHPLPLEPWDISYWMEALCKETFDINDELVKPYFPLQRVLDGLFALAAQLFEIRIEAADGLEETWHSDVRFFQIRAMDQPDEPVMAQFYLDLFARPGDKVHVGMLNVVASRSSVFSTEKTPVRLPVLALLLNQSTPTDDHPTLMTFTDVHALFHSFGMVLRFALTDAKYTMTSGAFSVERDAVDVPATMFSYFCTRRETMALISGHYVTGEPLPDKLFESMIAAKQFMAATTLLQQVHFAALDLALHQQSVTPSSSSLSTVRTAVANKFAVSQLLANDQYVTQYIHIFDLHYASAVYGYKWAEVQALDAYTCFTETQGDQTAWNATGRRFRRTFLAMTGVCHPSQVFESFCGRQHNTDAMLRHYGLKMCP</sequence>
<dbReference type="VEuPathDB" id="FungiDB:H257_03317"/>
<dbReference type="InterPro" id="IPR045090">
    <property type="entry name" value="Pept_M3A_M3B"/>
</dbReference>
<evidence type="ECO:0000256" key="4">
    <source>
        <dbReference type="ARBA" id="ARBA00022801"/>
    </source>
</evidence>
<keyword evidence="3 9" id="KW-0479">Metal-binding</keyword>
<dbReference type="AlphaFoldDB" id="W4H217"/>
<keyword evidence="5 9" id="KW-0862">Zinc</keyword>
<accession>W4H217</accession>
<dbReference type="InterPro" id="IPR024079">
    <property type="entry name" value="MetalloPept_cat_dom_sf"/>
</dbReference>
<dbReference type="InterPro" id="IPR034005">
    <property type="entry name" value="M3A_DCP"/>
</dbReference>
<keyword evidence="2 9" id="KW-0645">Protease</keyword>
<dbReference type="GeneID" id="20805313"/>
<dbReference type="SUPFAM" id="SSF55486">
    <property type="entry name" value="Metalloproteases ('zincins'), catalytic domain"/>
    <property type="match status" value="1"/>
</dbReference>
<dbReference type="Pfam" id="PF19310">
    <property type="entry name" value="TOP_N"/>
    <property type="match status" value="1"/>
</dbReference>
<evidence type="ECO:0000256" key="7">
    <source>
        <dbReference type="ARBA" id="ARBA00024603"/>
    </source>
</evidence>
<dbReference type="PANTHER" id="PTHR11804:SF83">
    <property type="entry name" value="LD37516P"/>
    <property type="match status" value="1"/>
</dbReference>
<dbReference type="Gene3D" id="3.40.390.10">
    <property type="entry name" value="Collagenase (Catalytic Domain)"/>
    <property type="match status" value="1"/>
</dbReference>
<evidence type="ECO:0000256" key="8">
    <source>
        <dbReference type="ARBA" id="ARBA00026100"/>
    </source>
</evidence>
<protein>
    <recommendedName>
        <fullName evidence="8">oligopeptidase A</fullName>
        <ecNumber evidence="8">3.4.24.70</ecNumber>
    </recommendedName>
</protein>
<dbReference type="InterPro" id="IPR001567">
    <property type="entry name" value="Pept_M3A_M3B_dom"/>
</dbReference>
<dbReference type="InterPro" id="IPR045666">
    <property type="entry name" value="OpdA_N"/>
</dbReference>
<dbReference type="GO" id="GO:0046872">
    <property type="term" value="F:metal ion binding"/>
    <property type="evidence" value="ECO:0007669"/>
    <property type="project" value="UniProtKB-UniRule"/>
</dbReference>
<name>W4H217_APHAT</name>
<evidence type="ECO:0000256" key="6">
    <source>
        <dbReference type="ARBA" id="ARBA00023049"/>
    </source>
</evidence>
<comment type="cofactor">
    <cofactor evidence="9">
        <name>Zn(2+)</name>
        <dbReference type="ChEBI" id="CHEBI:29105"/>
    </cofactor>
    <text evidence="9">Binds 1 zinc ion.</text>
</comment>
<dbReference type="OrthoDB" id="63855at2759"/>
<dbReference type="PANTHER" id="PTHR11804">
    <property type="entry name" value="PROTEASE M3 THIMET OLIGOPEPTIDASE-RELATED"/>
    <property type="match status" value="1"/>
</dbReference>
<evidence type="ECO:0000256" key="1">
    <source>
        <dbReference type="ARBA" id="ARBA00006040"/>
    </source>
</evidence>
<comment type="similarity">
    <text evidence="1 9">Belongs to the peptidase M3 family.</text>
</comment>
<gene>
    <name evidence="12" type="ORF">H257_03317</name>
</gene>
<dbReference type="GO" id="GO:0006518">
    <property type="term" value="P:peptide metabolic process"/>
    <property type="evidence" value="ECO:0007669"/>
    <property type="project" value="TreeGrafter"/>
</dbReference>
<evidence type="ECO:0000256" key="3">
    <source>
        <dbReference type="ARBA" id="ARBA00022723"/>
    </source>
</evidence>
<dbReference type="GO" id="GO:0004222">
    <property type="term" value="F:metalloendopeptidase activity"/>
    <property type="evidence" value="ECO:0007669"/>
    <property type="project" value="UniProtKB-EC"/>
</dbReference>
<dbReference type="RefSeq" id="XP_009825629.1">
    <property type="nucleotide sequence ID" value="XM_009827327.1"/>
</dbReference>
<evidence type="ECO:0000256" key="5">
    <source>
        <dbReference type="ARBA" id="ARBA00022833"/>
    </source>
</evidence>
<dbReference type="EMBL" id="KI913118">
    <property type="protein sequence ID" value="ETV85611.1"/>
    <property type="molecule type" value="Genomic_DNA"/>
</dbReference>
<dbReference type="CDD" id="cd06456">
    <property type="entry name" value="M3A_DCP"/>
    <property type="match status" value="1"/>
</dbReference>
<reference evidence="12" key="1">
    <citation type="submission" date="2013-12" db="EMBL/GenBank/DDBJ databases">
        <title>The Genome Sequence of Aphanomyces astaci APO3.</title>
        <authorList>
            <consortium name="The Broad Institute Genomics Platform"/>
            <person name="Russ C."/>
            <person name="Tyler B."/>
            <person name="van West P."/>
            <person name="Dieguez-Uribeondo J."/>
            <person name="Young S.K."/>
            <person name="Zeng Q."/>
            <person name="Gargeya S."/>
            <person name="Fitzgerald M."/>
            <person name="Abouelleil A."/>
            <person name="Alvarado L."/>
            <person name="Chapman S.B."/>
            <person name="Gainer-Dewar J."/>
            <person name="Goldberg J."/>
            <person name="Griggs A."/>
            <person name="Gujja S."/>
            <person name="Hansen M."/>
            <person name="Howarth C."/>
            <person name="Imamovic A."/>
            <person name="Ireland A."/>
            <person name="Larimer J."/>
            <person name="McCowan C."/>
            <person name="Murphy C."/>
            <person name="Pearson M."/>
            <person name="Poon T.W."/>
            <person name="Priest M."/>
            <person name="Roberts A."/>
            <person name="Saif S."/>
            <person name="Shea T."/>
            <person name="Sykes S."/>
            <person name="Wortman J."/>
            <person name="Nusbaum C."/>
            <person name="Birren B."/>
        </authorList>
    </citation>
    <scope>NUCLEOTIDE SEQUENCE [LARGE SCALE GENOMIC DNA]</scope>
    <source>
        <strain evidence="12">APO3</strain>
    </source>
</reference>
<comment type="catalytic activity">
    <reaction evidence="7">
        <text>Hydrolysis of oligopeptides, with broad specificity. Gly or Ala commonly occur as P1 or P1' residues, but more distant residues are also important, as is shown by the fact that Z-Gly-Pro-Gly-|-Gly-Pro-Ala is cleaved, but not Z-(Gly)(5).</text>
        <dbReference type="EC" id="3.4.24.70"/>
    </reaction>
</comment>
<evidence type="ECO:0000259" key="11">
    <source>
        <dbReference type="Pfam" id="PF19310"/>
    </source>
</evidence>
<evidence type="ECO:0000259" key="10">
    <source>
        <dbReference type="Pfam" id="PF01432"/>
    </source>
</evidence>
<evidence type="ECO:0000313" key="12">
    <source>
        <dbReference type="EMBL" id="ETV85611.1"/>
    </source>
</evidence>
<keyword evidence="4 9" id="KW-0378">Hydrolase</keyword>
<proteinExistence type="inferred from homology"/>
<dbReference type="Pfam" id="PF01432">
    <property type="entry name" value="Peptidase_M3"/>
    <property type="match status" value="1"/>
</dbReference>
<organism evidence="12">
    <name type="scientific">Aphanomyces astaci</name>
    <name type="common">Crayfish plague agent</name>
    <dbReference type="NCBI Taxonomy" id="112090"/>
    <lineage>
        <taxon>Eukaryota</taxon>
        <taxon>Sar</taxon>
        <taxon>Stramenopiles</taxon>
        <taxon>Oomycota</taxon>
        <taxon>Saprolegniomycetes</taxon>
        <taxon>Saprolegniales</taxon>
        <taxon>Verrucalvaceae</taxon>
        <taxon>Aphanomyces</taxon>
    </lineage>
</organism>
<dbReference type="Gene3D" id="1.10.1370.10">
    <property type="entry name" value="Neurolysin, domain 3"/>
    <property type="match status" value="1"/>
</dbReference>
<keyword evidence="6 9" id="KW-0482">Metalloprotease</keyword>
<evidence type="ECO:0000256" key="9">
    <source>
        <dbReference type="RuleBase" id="RU003435"/>
    </source>
</evidence>
<evidence type="ECO:0000256" key="2">
    <source>
        <dbReference type="ARBA" id="ARBA00022670"/>
    </source>
</evidence>
<dbReference type="Gene3D" id="1.10.1370.40">
    <property type="match status" value="1"/>
</dbReference>
<dbReference type="InterPro" id="IPR024077">
    <property type="entry name" value="Neurolysin/TOP_dom2"/>
</dbReference>
<feature type="domain" description="Oligopeptidase A N-terminal" evidence="11">
    <location>
        <begin position="30"/>
        <end position="155"/>
    </location>
</feature>